<evidence type="ECO:0000259" key="1">
    <source>
        <dbReference type="Pfam" id="PF13924"/>
    </source>
</evidence>
<evidence type="ECO:0000313" key="3">
    <source>
        <dbReference type="Proteomes" id="UP000466517"/>
    </source>
</evidence>
<dbReference type="Pfam" id="PF13924">
    <property type="entry name" value="Lipocalin_5"/>
    <property type="match status" value="1"/>
</dbReference>
<dbReference type="InterPro" id="IPR024311">
    <property type="entry name" value="Lipocalin-like"/>
</dbReference>
<evidence type="ECO:0000313" key="2">
    <source>
        <dbReference type="EMBL" id="BBZ26650.1"/>
    </source>
</evidence>
<dbReference type="AlphaFoldDB" id="A0A7I7XBF7"/>
<name>A0A7I7XBF7_9MYCO</name>
<sequence>MTEPVRVENVYGAWELVSYEVRGSDGELLDHPLGVEPVGIIQYTADGYMSAQLMRRDRPPYEHPDPGGGTPSQTIAAARSYLAYAGPFHLDEATATFHHDVVVSLLPNWIGHPQIRDGRIEMGRLILSADTTHDGTPACATLTWRRPLR</sequence>
<protein>
    <recommendedName>
        <fullName evidence="1">Lipocalin-like domain-containing protein</fullName>
    </recommendedName>
</protein>
<accession>A0A7I7XBF7</accession>
<gene>
    <name evidence="2" type="ORF">MMAD_09450</name>
</gene>
<dbReference type="RefSeq" id="WP_163733214.1">
    <property type="nucleotide sequence ID" value="NZ_AP022610.1"/>
</dbReference>
<dbReference type="EMBL" id="AP022610">
    <property type="protein sequence ID" value="BBZ26650.1"/>
    <property type="molecule type" value="Genomic_DNA"/>
</dbReference>
<reference evidence="2 3" key="1">
    <citation type="journal article" date="2019" name="Emerg. Microbes Infect.">
        <title>Comprehensive subspecies identification of 175 nontuberculous mycobacteria species based on 7547 genomic profiles.</title>
        <authorList>
            <person name="Matsumoto Y."/>
            <person name="Kinjo T."/>
            <person name="Motooka D."/>
            <person name="Nabeya D."/>
            <person name="Jung N."/>
            <person name="Uechi K."/>
            <person name="Horii T."/>
            <person name="Iida T."/>
            <person name="Fujita J."/>
            <person name="Nakamura S."/>
        </authorList>
    </citation>
    <scope>NUCLEOTIDE SEQUENCE [LARGE SCALE GENOMIC DNA]</scope>
    <source>
        <strain evidence="2 3">JCM 13574</strain>
    </source>
</reference>
<proteinExistence type="predicted"/>
<dbReference type="Proteomes" id="UP000466517">
    <property type="component" value="Chromosome"/>
</dbReference>
<feature type="domain" description="Lipocalin-like" evidence="1">
    <location>
        <begin position="11"/>
        <end position="146"/>
    </location>
</feature>
<dbReference type="KEGG" id="mmag:MMAD_09450"/>
<organism evidence="2 3">
    <name type="scientific">Mycolicibacterium madagascariense</name>
    <dbReference type="NCBI Taxonomy" id="212765"/>
    <lineage>
        <taxon>Bacteria</taxon>
        <taxon>Bacillati</taxon>
        <taxon>Actinomycetota</taxon>
        <taxon>Actinomycetes</taxon>
        <taxon>Mycobacteriales</taxon>
        <taxon>Mycobacteriaceae</taxon>
        <taxon>Mycolicibacterium</taxon>
    </lineage>
</organism>
<keyword evidence="3" id="KW-1185">Reference proteome</keyword>